<reference evidence="10" key="1">
    <citation type="journal article" date="2014" name="Int. J. Syst. Evol. Microbiol.">
        <title>Complete genome sequence of Corynebacterium casei LMG S-19264T (=DSM 44701T), isolated from a smear-ripened cheese.</title>
        <authorList>
            <consortium name="US DOE Joint Genome Institute (JGI-PGF)"/>
            <person name="Walter F."/>
            <person name="Albersmeier A."/>
            <person name="Kalinowski J."/>
            <person name="Ruckert C."/>
        </authorList>
    </citation>
    <scope>NUCLEOTIDE SEQUENCE</scope>
    <source>
        <strain evidence="10">JCM 5016</strain>
    </source>
</reference>
<sequence length="953" mass="103443">MATEDEVSPPHAGHPVPAPDADVDVRLWGKERRLPSAYPLICHLLDTAAVAGALWDVVLTPQVRQRLSERLGWEPAACRRLLCFWAGLHDIGKITPPFQAVAPALYNRIAGDAAYEAEAGAESQRLRHDLAAHWALTALFAELGYPQRGPLARSVHHQVAQLLGGHHGCFHEVLEKAKLKNAAAWVPGLGGRGWEEQRRAHAAVVRRLTGVREVPESRLPAEVTVVFAGLVIVADWLASQEHVITPRLPAAGWSGTDAELAEHWRSAVAQAPGIVREARLGTARFPHREFAQQFPFPPNDLQASLAAELPGLATGPGLLLITAPTGDGKTEAALHAATVMARAAGAGGVYFALPTMATADAMYLRVRDFAERNVEGDRALTLLHSMAWLSAAYAPQDDGPAESAVVSDHTTELEAGSWLRAHNRGLIAPLGAGTVDYPLTAVLPVRYNVLRLLGLAGKVVVVDEAHAYGPWMHSLLVRLLEWLGALRAPVVLLSATLTGRTASSLVEAYRRGCGFRDPAGVEPCYPGWLYVDAASGEVSRPRKVASDRARVLSVEVEPVRWDGAEDPQAAVRPGARRAALLRHLQPLVADGGCALVCCTTVDEAQRTYRFLQAQFPDLARAEGELLLLHSRYPAWRREELAAYCEERFGKPRRDGTADRRPRRAILVATQVVEQSLDLDFDLIISDLAPLAQLLQRAGRAWRHERDGRPAWVGSRPRLVVLEPVDREGRTEPPRTWGAVYDASLLLRTSELLRQHGGAIDVPGDVQALIDRVYADDFGDHLEEAAQRELKRHDAEREAGAMAEKHLAGITTIPAPYVVSEKGDLALISGSSALVDPALLTTRLGADSERAVCAYVQADDSLTLDPEGAVPLPGTAGGRLTRDQVAQVMRHTVPLPGRWLAGRGSEQEPLPSWSRSPALARLALLRLRRGADGRWTCRVGGYDLELSDVGLSRN</sequence>
<dbReference type="GO" id="GO:0016787">
    <property type="term" value="F:hydrolase activity"/>
    <property type="evidence" value="ECO:0007669"/>
    <property type="project" value="UniProtKB-KW"/>
</dbReference>
<dbReference type="AlphaFoldDB" id="A0A918VPI9"/>
<dbReference type="SUPFAM" id="SSF52540">
    <property type="entry name" value="P-loop containing nucleoside triphosphate hydrolases"/>
    <property type="match status" value="1"/>
</dbReference>
<dbReference type="Pfam" id="PF18019">
    <property type="entry name" value="Cas3_HD"/>
    <property type="match status" value="1"/>
</dbReference>
<evidence type="ECO:0000256" key="5">
    <source>
        <dbReference type="ARBA" id="ARBA00022801"/>
    </source>
</evidence>
<evidence type="ECO:0000256" key="1">
    <source>
        <dbReference type="ARBA" id="ARBA00006847"/>
    </source>
</evidence>
<name>A0A918VPI9_9ACTN</name>
<reference evidence="10" key="2">
    <citation type="submission" date="2020-09" db="EMBL/GenBank/DDBJ databases">
        <authorList>
            <person name="Sun Q."/>
            <person name="Ohkuma M."/>
        </authorList>
    </citation>
    <scope>NUCLEOTIDE SEQUENCE</scope>
    <source>
        <strain evidence="10">JCM 5016</strain>
    </source>
</reference>
<keyword evidence="10" id="KW-0255">Endonuclease</keyword>
<keyword evidence="6" id="KW-0347">Helicase</keyword>
<comment type="similarity">
    <text evidence="2">In the central section; belongs to the CRISPR-associated helicase Cas3 family.</text>
</comment>
<dbReference type="GO" id="GO:0051607">
    <property type="term" value="P:defense response to virus"/>
    <property type="evidence" value="ECO:0007669"/>
    <property type="project" value="UniProtKB-KW"/>
</dbReference>
<dbReference type="SMART" id="SM00487">
    <property type="entry name" value="DEXDc"/>
    <property type="match status" value="1"/>
</dbReference>
<dbReference type="PROSITE" id="PS51643">
    <property type="entry name" value="HD_CAS3"/>
    <property type="match status" value="1"/>
</dbReference>
<dbReference type="GO" id="GO:0003724">
    <property type="term" value="F:RNA helicase activity"/>
    <property type="evidence" value="ECO:0007669"/>
    <property type="project" value="TreeGrafter"/>
</dbReference>
<evidence type="ECO:0000259" key="9">
    <source>
        <dbReference type="PROSITE" id="PS51643"/>
    </source>
</evidence>
<feature type="domain" description="HD Cas3-type" evidence="9">
    <location>
        <begin position="33"/>
        <end position="237"/>
    </location>
</feature>
<dbReference type="GO" id="GO:0046872">
    <property type="term" value="F:metal ion binding"/>
    <property type="evidence" value="ECO:0007669"/>
    <property type="project" value="UniProtKB-KW"/>
</dbReference>
<dbReference type="GO" id="GO:0004519">
    <property type="term" value="F:endonuclease activity"/>
    <property type="evidence" value="ECO:0007669"/>
    <property type="project" value="UniProtKB-KW"/>
</dbReference>
<dbReference type="InterPro" id="IPR041372">
    <property type="entry name" value="Cas3_C"/>
</dbReference>
<evidence type="ECO:0000256" key="6">
    <source>
        <dbReference type="ARBA" id="ARBA00022806"/>
    </source>
</evidence>
<evidence type="ECO:0000313" key="10">
    <source>
        <dbReference type="EMBL" id="GHA17361.1"/>
    </source>
</evidence>
<keyword evidence="3" id="KW-0479">Metal-binding</keyword>
<dbReference type="PANTHER" id="PTHR47963">
    <property type="entry name" value="DEAD-BOX ATP-DEPENDENT RNA HELICASE 47, MITOCHONDRIAL"/>
    <property type="match status" value="1"/>
</dbReference>
<dbReference type="InterPro" id="IPR050547">
    <property type="entry name" value="DEAD_box_RNA_helicases"/>
</dbReference>
<evidence type="ECO:0000256" key="3">
    <source>
        <dbReference type="ARBA" id="ARBA00022723"/>
    </source>
</evidence>
<dbReference type="Pfam" id="PF22590">
    <property type="entry name" value="Cas3-like_C_2"/>
    <property type="match status" value="1"/>
</dbReference>
<evidence type="ECO:0000256" key="7">
    <source>
        <dbReference type="ARBA" id="ARBA00022840"/>
    </source>
</evidence>
<dbReference type="InterPro" id="IPR038257">
    <property type="entry name" value="CRISPR-assoc_Cas3_HD_sf"/>
</dbReference>
<dbReference type="InterPro" id="IPR027417">
    <property type="entry name" value="P-loop_NTPase"/>
</dbReference>
<dbReference type="InterPro" id="IPR014001">
    <property type="entry name" value="Helicase_ATP-bd"/>
</dbReference>
<keyword evidence="7" id="KW-0067">ATP-binding</keyword>
<dbReference type="Pfam" id="PF18395">
    <property type="entry name" value="Cas3_C"/>
    <property type="match status" value="1"/>
</dbReference>
<keyword evidence="10" id="KW-0540">Nuclease</keyword>
<dbReference type="Gene3D" id="1.10.3210.30">
    <property type="match status" value="1"/>
</dbReference>
<evidence type="ECO:0000256" key="4">
    <source>
        <dbReference type="ARBA" id="ARBA00022741"/>
    </source>
</evidence>
<dbReference type="Gene3D" id="3.40.50.300">
    <property type="entry name" value="P-loop containing nucleotide triphosphate hydrolases"/>
    <property type="match status" value="2"/>
</dbReference>
<evidence type="ECO:0000256" key="8">
    <source>
        <dbReference type="ARBA" id="ARBA00023118"/>
    </source>
</evidence>
<dbReference type="PANTHER" id="PTHR47963:SF9">
    <property type="entry name" value="CRISPR-ASSOCIATED ENDONUCLEASE_HELICASE CAS3"/>
    <property type="match status" value="1"/>
</dbReference>
<dbReference type="Proteomes" id="UP000623010">
    <property type="component" value="Unassembled WGS sequence"/>
</dbReference>
<keyword evidence="11" id="KW-1185">Reference proteome</keyword>
<accession>A0A918VPI9</accession>
<dbReference type="CDD" id="cd09641">
    <property type="entry name" value="Cas3''_I"/>
    <property type="match status" value="1"/>
</dbReference>
<dbReference type="NCBIfam" id="TIGR01596">
    <property type="entry name" value="cas3_HD"/>
    <property type="match status" value="1"/>
</dbReference>
<proteinExistence type="inferred from homology"/>
<evidence type="ECO:0000313" key="11">
    <source>
        <dbReference type="Proteomes" id="UP000623010"/>
    </source>
</evidence>
<evidence type="ECO:0000256" key="2">
    <source>
        <dbReference type="ARBA" id="ARBA00009046"/>
    </source>
</evidence>
<keyword evidence="5" id="KW-0378">Hydrolase</keyword>
<organism evidence="10 11">
    <name type="scientific">Streptomyces echinoruber</name>
    <dbReference type="NCBI Taxonomy" id="68898"/>
    <lineage>
        <taxon>Bacteria</taxon>
        <taxon>Bacillati</taxon>
        <taxon>Actinomycetota</taxon>
        <taxon>Actinomycetes</taxon>
        <taxon>Kitasatosporales</taxon>
        <taxon>Streptomycetaceae</taxon>
        <taxon>Streptomyces</taxon>
    </lineage>
</organism>
<comment type="similarity">
    <text evidence="1">In the N-terminal section; belongs to the CRISPR-associated nuclease Cas3-HD family.</text>
</comment>
<dbReference type="InterPro" id="IPR006483">
    <property type="entry name" value="CRISPR-assoc_Cas3_HD"/>
</dbReference>
<dbReference type="GO" id="GO:0005524">
    <property type="term" value="F:ATP binding"/>
    <property type="evidence" value="ECO:0007669"/>
    <property type="project" value="UniProtKB-KW"/>
</dbReference>
<dbReference type="InterPro" id="IPR054712">
    <property type="entry name" value="Cas3-like_dom"/>
</dbReference>
<keyword evidence="4" id="KW-0547">Nucleotide-binding</keyword>
<gene>
    <name evidence="10" type="primary">cas3</name>
    <name evidence="10" type="ORF">GCM10010389_64580</name>
</gene>
<dbReference type="EMBL" id="BMWH01000047">
    <property type="protein sequence ID" value="GHA17361.1"/>
    <property type="molecule type" value="Genomic_DNA"/>
</dbReference>
<comment type="caution">
    <text evidence="10">The sequence shown here is derived from an EMBL/GenBank/DDBJ whole genome shotgun (WGS) entry which is preliminary data.</text>
</comment>
<keyword evidence="8" id="KW-0051">Antiviral defense</keyword>
<dbReference type="RefSeq" id="WP_190061071.1">
    <property type="nucleotide sequence ID" value="NZ_BMWH01000047.1"/>
</dbReference>
<protein>
    <submittedName>
        <fullName evidence="10">CRISPR-associated endonuclease/helicase Cas3</fullName>
    </submittedName>
</protein>
<dbReference type="GO" id="GO:0003723">
    <property type="term" value="F:RNA binding"/>
    <property type="evidence" value="ECO:0007669"/>
    <property type="project" value="TreeGrafter"/>
</dbReference>